<dbReference type="EMBL" id="JAENIJ010000012">
    <property type="protein sequence ID" value="MBK1882564.1"/>
    <property type="molecule type" value="Genomic_DNA"/>
</dbReference>
<feature type="transmembrane region" description="Helical" evidence="7">
    <location>
        <begin position="97"/>
        <end position="119"/>
    </location>
</feature>
<dbReference type="Proteomes" id="UP000603141">
    <property type="component" value="Unassembled WGS sequence"/>
</dbReference>
<evidence type="ECO:0000256" key="5">
    <source>
        <dbReference type="ARBA" id="ARBA00022989"/>
    </source>
</evidence>
<accession>A0A934SAY3</accession>
<feature type="transmembrane region" description="Helical" evidence="7">
    <location>
        <begin position="319"/>
        <end position="348"/>
    </location>
</feature>
<feature type="domain" description="Prepilin peptidase A24 N-terminal" evidence="9">
    <location>
        <begin position="35"/>
        <end position="119"/>
    </location>
</feature>
<organism evidence="10 11">
    <name type="scientific">Luteolibacter pohnpeiensis</name>
    <dbReference type="NCBI Taxonomy" id="454153"/>
    <lineage>
        <taxon>Bacteria</taxon>
        <taxon>Pseudomonadati</taxon>
        <taxon>Verrucomicrobiota</taxon>
        <taxon>Verrucomicrobiia</taxon>
        <taxon>Verrucomicrobiales</taxon>
        <taxon>Verrucomicrobiaceae</taxon>
        <taxon>Luteolibacter</taxon>
    </lineage>
</organism>
<keyword evidence="3" id="KW-1003">Cell membrane</keyword>
<evidence type="ECO:0000256" key="2">
    <source>
        <dbReference type="ARBA" id="ARBA00005801"/>
    </source>
</evidence>
<feature type="transmembrane region" description="Helical" evidence="7">
    <location>
        <begin position="125"/>
        <end position="142"/>
    </location>
</feature>
<dbReference type="RefSeq" id="WP_200269827.1">
    <property type="nucleotide sequence ID" value="NZ_JAENIJ010000012.1"/>
</dbReference>
<dbReference type="PANTHER" id="PTHR30487:SF0">
    <property type="entry name" value="PREPILIN LEADER PEPTIDASE_N-METHYLTRANSFERASE-RELATED"/>
    <property type="match status" value="1"/>
</dbReference>
<comment type="caution">
    <text evidence="10">The sequence shown here is derived from an EMBL/GenBank/DDBJ whole genome shotgun (WGS) entry which is preliminary data.</text>
</comment>
<comment type="subcellular location">
    <subcellularLocation>
        <location evidence="1">Cell membrane</location>
        <topology evidence="1">Multi-pass membrane protein</topology>
    </subcellularLocation>
</comment>
<keyword evidence="6 7" id="KW-0472">Membrane</keyword>
<keyword evidence="4 7" id="KW-0812">Transmembrane</keyword>
<evidence type="ECO:0000259" key="9">
    <source>
        <dbReference type="Pfam" id="PF06750"/>
    </source>
</evidence>
<dbReference type="Pfam" id="PF01478">
    <property type="entry name" value="Peptidase_A24"/>
    <property type="match status" value="1"/>
</dbReference>
<evidence type="ECO:0000256" key="1">
    <source>
        <dbReference type="ARBA" id="ARBA00004651"/>
    </source>
</evidence>
<evidence type="ECO:0000313" key="10">
    <source>
        <dbReference type="EMBL" id="MBK1882564.1"/>
    </source>
</evidence>
<feature type="transmembrane region" description="Helical" evidence="7">
    <location>
        <begin position="26"/>
        <end position="48"/>
    </location>
</feature>
<feature type="transmembrane region" description="Helical" evidence="7">
    <location>
        <begin position="360"/>
        <end position="383"/>
    </location>
</feature>
<dbReference type="InterPro" id="IPR000045">
    <property type="entry name" value="Prepilin_IV_endopep_pep"/>
</dbReference>
<keyword evidence="11" id="KW-1185">Reference proteome</keyword>
<comment type="similarity">
    <text evidence="2">Belongs to the peptidase A24 family.</text>
</comment>
<proteinExistence type="inferred from homology"/>
<dbReference type="InterPro" id="IPR010627">
    <property type="entry name" value="Prepilin_pept_A24_N"/>
</dbReference>
<dbReference type="InterPro" id="IPR050882">
    <property type="entry name" value="Prepilin_peptidase/N-MTase"/>
</dbReference>
<feature type="transmembrane region" description="Helical" evidence="7">
    <location>
        <begin position="149"/>
        <end position="169"/>
    </location>
</feature>
<gene>
    <name evidence="10" type="ORF">JIN85_09060</name>
</gene>
<keyword evidence="5 7" id="KW-1133">Transmembrane helix</keyword>
<dbReference type="Pfam" id="PF06750">
    <property type="entry name" value="A24_N_bact"/>
    <property type="match status" value="1"/>
</dbReference>
<evidence type="ECO:0000259" key="8">
    <source>
        <dbReference type="Pfam" id="PF01478"/>
    </source>
</evidence>
<protein>
    <submittedName>
        <fullName evidence="10">Prepilin peptidase</fullName>
    </submittedName>
</protein>
<dbReference type="AlphaFoldDB" id="A0A934SAY3"/>
<evidence type="ECO:0000256" key="7">
    <source>
        <dbReference type="SAM" id="Phobius"/>
    </source>
</evidence>
<feature type="domain" description="Prepilin type IV endopeptidase peptidase" evidence="8">
    <location>
        <begin position="306"/>
        <end position="347"/>
    </location>
</feature>
<evidence type="ECO:0000313" key="11">
    <source>
        <dbReference type="Proteomes" id="UP000603141"/>
    </source>
</evidence>
<evidence type="ECO:0000256" key="3">
    <source>
        <dbReference type="ARBA" id="ARBA00022475"/>
    </source>
</evidence>
<feature type="transmembrane region" description="Helical" evidence="7">
    <location>
        <begin position="189"/>
        <end position="209"/>
    </location>
</feature>
<dbReference type="PANTHER" id="PTHR30487">
    <property type="entry name" value="TYPE 4 PREPILIN-LIKE PROTEINS LEADER PEPTIDE-PROCESSING ENZYME"/>
    <property type="match status" value="1"/>
</dbReference>
<dbReference type="GO" id="GO:0005886">
    <property type="term" value="C:plasma membrane"/>
    <property type="evidence" value="ECO:0007669"/>
    <property type="project" value="UniProtKB-SubCell"/>
</dbReference>
<evidence type="ECO:0000256" key="4">
    <source>
        <dbReference type="ARBA" id="ARBA00022692"/>
    </source>
</evidence>
<sequence>MIPTFSLLRQRRGLNGDTLPYGIFDLWIWLIPAFLLGACIGSFLNVVIYRVPLGLSVNEPKRSFCPHCKKPIPMGRNIPLFSWLLLRGKCADCGAPIAFRYFAVELLTALLFMAAWWFFTPQVVVFLWVLLALLIAITFIDAEHMIIPISLTWSGVVVGLIASVIYPVLPDMAGNPMATWKDGLKHAGIGWVTGFIGLWLVVELGKLVFGKRAMKFEKPVEWFLKEPEGDQDPMLFVIDGEEIAWWDIFYRKTDRLIVEATDIRVDGVSVGEGKLVIREVEIELPDGSTRHLAKMKSLDGKALSTVIPREAMGMGDVHLLGMIGVFFGCSGVFFSLFAACIFALVAALFGKIGFGRQLPFGPFLALGAVTWMFGGWMIWAWYLNFLIPG</sequence>
<dbReference type="GO" id="GO:0004190">
    <property type="term" value="F:aspartic-type endopeptidase activity"/>
    <property type="evidence" value="ECO:0007669"/>
    <property type="project" value="InterPro"/>
</dbReference>
<dbReference type="GO" id="GO:0006465">
    <property type="term" value="P:signal peptide processing"/>
    <property type="evidence" value="ECO:0007669"/>
    <property type="project" value="TreeGrafter"/>
</dbReference>
<name>A0A934SAY3_9BACT</name>
<evidence type="ECO:0000256" key="6">
    <source>
        <dbReference type="ARBA" id="ARBA00023136"/>
    </source>
</evidence>
<reference evidence="10" key="1">
    <citation type="submission" date="2021-01" db="EMBL/GenBank/DDBJ databases">
        <title>Modified the classification status of verrucomicrobia.</title>
        <authorList>
            <person name="Feng X."/>
        </authorList>
    </citation>
    <scope>NUCLEOTIDE SEQUENCE</scope>
    <source>
        <strain evidence="10">KCTC 22041</strain>
    </source>
</reference>